<dbReference type="KEGG" id="arev:RVR_742"/>
<reference evidence="13 14" key="2">
    <citation type="journal article" date="2011" name="J. Antibiot.">
        <title>Furaquinocins I and J: novel polyketide isoprenoid hybrid compounds from Streptomyces reveromyceticus SN-593.</title>
        <authorList>
            <person name="Panthee S."/>
            <person name="Takahashi S."/>
            <person name="Takagi H."/>
            <person name="Nogawa T."/>
            <person name="Oowada E."/>
            <person name="Uramoto M."/>
            <person name="Osada H."/>
        </authorList>
    </citation>
    <scope>NUCLEOTIDE SEQUENCE [LARGE SCALE GENOMIC DNA]</scope>
    <source>
        <strain evidence="13 14">SN-593</strain>
    </source>
</reference>
<feature type="compositionally biased region" description="Pro residues" evidence="12">
    <location>
        <begin position="397"/>
        <end position="412"/>
    </location>
</feature>
<dbReference type="InterPro" id="IPR011013">
    <property type="entry name" value="Gal_mutarotase_sf_dom"/>
</dbReference>
<dbReference type="PIRSF" id="PIRSF005096">
    <property type="entry name" value="GALM"/>
    <property type="match status" value="1"/>
</dbReference>
<dbReference type="UniPathway" id="UPA00242"/>
<comment type="catalytic activity">
    <reaction evidence="1 8">
        <text>alpha-D-glucose = beta-D-glucose</text>
        <dbReference type="Rhea" id="RHEA:10264"/>
        <dbReference type="ChEBI" id="CHEBI:15903"/>
        <dbReference type="ChEBI" id="CHEBI:17925"/>
        <dbReference type="EC" id="5.1.3.3"/>
    </reaction>
</comment>
<reference evidence="13 14" key="4">
    <citation type="journal article" date="2020" name="Sci. Rep.">
        <title>beta-carboline chemical signals induce reveromycin production through a LuxR family regulator in Streptomyces sp. SN-593.</title>
        <authorList>
            <person name="Panthee S."/>
            <person name="Kito N."/>
            <person name="Hayashi T."/>
            <person name="Shimizu T."/>
            <person name="Ishikawa J."/>
            <person name="Hamamoto H."/>
            <person name="Osada H."/>
            <person name="Takahashi S."/>
        </authorList>
    </citation>
    <scope>NUCLEOTIDE SEQUENCE [LARGE SCALE GENOMIC DNA]</scope>
    <source>
        <strain evidence="13 14">SN-593</strain>
    </source>
</reference>
<comment type="similarity">
    <text evidence="3 8">Belongs to the aldose epimerase family.</text>
</comment>
<evidence type="ECO:0000313" key="14">
    <source>
        <dbReference type="Proteomes" id="UP000595703"/>
    </source>
</evidence>
<accession>A0A7U3VLP3</accession>
<comment type="pathway">
    <text evidence="2 8">Carbohydrate metabolism; hexose metabolism.</text>
</comment>
<name>A0A7U3VLP3_9ACTN</name>
<evidence type="ECO:0000256" key="7">
    <source>
        <dbReference type="ARBA" id="ARBA00023277"/>
    </source>
</evidence>
<dbReference type="Gene3D" id="2.70.98.10">
    <property type="match status" value="1"/>
</dbReference>
<feature type="region of interest" description="Disordered" evidence="12">
    <location>
        <begin position="375"/>
        <end position="412"/>
    </location>
</feature>
<evidence type="ECO:0000256" key="11">
    <source>
        <dbReference type="PIRSR" id="PIRSR005096-3"/>
    </source>
</evidence>
<dbReference type="InterPro" id="IPR047215">
    <property type="entry name" value="Galactose_mutarotase-like"/>
</dbReference>
<keyword evidence="6 8" id="KW-0413">Isomerase</keyword>
<dbReference type="NCBIfam" id="NF008277">
    <property type="entry name" value="PRK11055.1"/>
    <property type="match status" value="1"/>
</dbReference>
<dbReference type="GO" id="GO:0006006">
    <property type="term" value="P:glucose metabolic process"/>
    <property type="evidence" value="ECO:0007669"/>
    <property type="project" value="TreeGrafter"/>
</dbReference>
<feature type="binding site" evidence="11">
    <location>
        <begin position="97"/>
        <end position="98"/>
    </location>
    <ligand>
        <name>beta-D-galactose</name>
        <dbReference type="ChEBI" id="CHEBI:27667"/>
    </ligand>
</feature>
<dbReference type="PROSITE" id="PS00545">
    <property type="entry name" value="ALDOSE_1_EPIMERASE"/>
    <property type="match status" value="1"/>
</dbReference>
<evidence type="ECO:0000256" key="8">
    <source>
        <dbReference type="PIRNR" id="PIRNR005096"/>
    </source>
</evidence>
<dbReference type="AlphaFoldDB" id="A0A7U3VLP3"/>
<organism evidence="13 14">
    <name type="scientific">Actinacidiphila reveromycinica</name>
    <dbReference type="NCBI Taxonomy" id="659352"/>
    <lineage>
        <taxon>Bacteria</taxon>
        <taxon>Bacillati</taxon>
        <taxon>Actinomycetota</taxon>
        <taxon>Actinomycetes</taxon>
        <taxon>Kitasatosporales</taxon>
        <taxon>Streptomycetaceae</taxon>
        <taxon>Actinacidiphila</taxon>
    </lineage>
</organism>
<feature type="region of interest" description="Disordered" evidence="12">
    <location>
        <begin position="1"/>
        <end position="25"/>
    </location>
</feature>
<dbReference type="PANTHER" id="PTHR10091">
    <property type="entry name" value="ALDOSE-1-EPIMERASE"/>
    <property type="match status" value="1"/>
</dbReference>
<evidence type="ECO:0000256" key="4">
    <source>
        <dbReference type="ARBA" id="ARBA00013185"/>
    </source>
</evidence>
<keyword evidence="7 8" id="KW-0119">Carbohydrate metabolism</keyword>
<dbReference type="InterPro" id="IPR018052">
    <property type="entry name" value="Ald1_epimerase_CS"/>
</dbReference>
<feature type="compositionally biased region" description="Low complexity" evidence="12">
    <location>
        <begin position="375"/>
        <end position="394"/>
    </location>
</feature>
<dbReference type="GO" id="GO:0005737">
    <property type="term" value="C:cytoplasm"/>
    <property type="evidence" value="ECO:0007669"/>
    <property type="project" value="TreeGrafter"/>
</dbReference>
<dbReference type="PANTHER" id="PTHR10091:SF0">
    <property type="entry name" value="GALACTOSE MUTAROTASE"/>
    <property type="match status" value="1"/>
</dbReference>
<feature type="compositionally biased region" description="Low complexity" evidence="12">
    <location>
        <begin position="1"/>
        <end position="19"/>
    </location>
</feature>
<dbReference type="CDD" id="cd09019">
    <property type="entry name" value="galactose_mutarotase_like"/>
    <property type="match status" value="1"/>
</dbReference>
<dbReference type="GO" id="GO:0004034">
    <property type="term" value="F:aldose 1-epimerase activity"/>
    <property type="evidence" value="ECO:0007669"/>
    <property type="project" value="UniProtKB-EC"/>
</dbReference>
<evidence type="ECO:0000256" key="5">
    <source>
        <dbReference type="ARBA" id="ARBA00014165"/>
    </source>
</evidence>
<dbReference type="Pfam" id="PF01263">
    <property type="entry name" value="Aldose_epim"/>
    <property type="match status" value="1"/>
</dbReference>
<feature type="active site" description="Proton acceptor" evidence="9">
    <location>
        <position position="338"/>
    </location>
</feature>
<dbReference type="InterPro" id="IPR014718">
    <property type="entry name" value="GH-type_carb-bd"/>
</dbReference>
<dbReference type="SUPFAM" id="SSF74650">
    <property type="entry name" value="Galactose mutarotase-like"/>
    <property type="match status" value="1"/>
</dbReference>
<reference evidence="13 14" key="1">
    <citation type="journal article" date="2010" name="J. Bacteriol.">
        <title>Biochemical characterization of a novel indole prenyltransferase from Streptomyces sp. SN-593.</title>
        <authorList>
            <person name="Takahashi S."/>
            <person name="Takagi H."/>
            <person name="Toyoda A."/>
            <person name="Uramoto M."/>
            <person name="Nogawa T."/>
            <person name="Ueki M."/>
            <person name="Sakaki Y."/>
            <person name="Osada H."/>
        </authorList>
    </citation>
    <scope>NUCLEOTIDE SEQUENCE [LARGE SCALE GENOMIC DNA]</scope>
    <source>
        <strain evidence="13 14">SN-593</strain>
    </source>
</reference>
<feature type="active site" description="Proton donor" evidence="9">
    <location>
        <position position="199"/>
    </location>
</feature>
<gene>
    <name evidence="13" type="ORF">RVR_742</name>
</gene>
<feature type="binding site" evidence="10">
    <location>
        <position position="271"/>
    </location>
    <ligand>
        <name>beta-D-galactose</name>
        <dbReference type="ChEBI" id="CHEBI:27667"/>
    </ligand>
</feature>
<feature type="binding site" evidence="11">
    <location>
        <begin position="199"/>
        <end position="201"/>
    </location>
    <ligand>
        <name>beta-D-galactose</name>
        <dbReference type="ChEBI" id="CHEBI:27667"/>
    </ligand>
</feature>
<keyword evidence="14" id="KW-1185">Reference proteome</keyword>
<dbReference type="EC" id="5.1.3.3" evidence="4 8"/>
<proteinExistence type="inferred from homology"/>
<dbReference type="EMBL" id="AP018365">
    <property type="protein sequence ID" value="BBA95750.1"/>
    <property type="molecule type" value="Genomic_DNA"/>
</dbReference>
<dbReference type="InterPro" id="IPR008183">
    <property type="entry name" value="Aldose_1/G6P_1-epimerase"/>
</dbReference>
<evidence type="ECO:0000256" key="6">
    <source>
        <dbReference type="ARBA" id="ARBA00023235"/>
    </source>
</evidence>
<dbReference type="Proteomes" id="UP000595703">
    <property type="component" value="Chromosome"/>
</dbReference>
<dbReference type="GO" id="GO:0030246">
    <property type="term" value="F:carbohydrate binding"/>
    <property type="evidence" value="ECO:0007669"/>
    <property type="project" value="InterPro"/>
</dbReference>
<reference evidence="13 14" key="3">
    <citation type="journal article" date="2011" name="Nat. Chem. Biol.">
        <title>Reveromycin A biosynthesis uses RevG and RevJ for stereospecific spiroacetal formation.</title>
        <authorList>
            <person name="Takahashi S."/>
            <person name="Toyoda A."/>
            <person name="Sekiyama Y."/>
            <person name="Takagi H."/>
            <person name="Nogawa T."/>
            <person name="Uramoto M."/>
            <person name="Suzuki R."/>
            <person name="Koshino H."/>
            <person name="Kumano T."/>
            <person name="Panthee S."/>
            <person name="Dairi T."/>
            <person name="Ishikawa J."/>
            <person name="Ikeda H."/>
            <person name="Sakaki Y."/>
            <person name="Osada H."/>
        </authorList>
    </citation>
    <scope>NUCLEOTIDE SEQUENCE [LARGE SCALE GENOMIC DNA]</scope>
    <source>
        <strain evidence="13 14">SN-593</strain>
    </source>
</reference>
<evidence type="ECO:0000256" key="1">
    <source>
        <dbReference type="ARBA" id="ARBA00001614"/>
    </source>
</evidence>
<evidence type="ECO:0000256" key="3">
    <source>
        <dbReference type="ARBA" id="ARBA00006206"/>
    </source>
</evidence>
<protein>
    <recommendedName>
        <fullName evidence="5 8">Aldose 1-epimerase</fullName>
        <ecNumber evidence="4 8">5.1.3.3</ecNumber>
    </recommendedName>
</protein>
<evidence type="ECO:0000256" key="9">
    <source>
        <dbReference type="PIRSR" id="PIRSR005096-1"/>
    </source>
</evidence>
<evidence type="ECO:0000256" key="2">
    <source>
        <dbReference type="ARBA" id="ARBA00005028"/>
    </source>
</evidence>
<evidence type="ECO:0000313" key="13">
    <source>
        <dbReference type="EMBL" id="BBA95750.1"/>
    </source>
</evidence>
<evidence type="ECO:0000256" key="12">
    <source>
        <dbReference type="SAM" id="MobiDB-lite"/>
    </source>
</evidence>
<dbReference type="GO" id="GO:0033499">
    <property type="term" value="P:galactose catabolic process via UDP-galactose, Leloir pathway"/>
    <property type="evidence" value="ECO:0007669"/>
    <property type="project" value="TreeGrafter"/>
</dbReference>
<sequence length="412" mass="42708">MTMPSHSPVPAAAPAPTASLRRSPFGTAPGGDAVGCWTLDSGAGVRAEVLDYGATLRALSVPDAAGRAGDVVLGLPSLADYTAEHPYLGAVVGRYANRIAHGRFTLDGREHQVPVNDRGHALHGGPDGFHRRVWRAAPADDNGPASAALRLTLHSPDGDMGFPGALDVEVVYRLTPAGTLSIDYRARSDRATHVNLTNHAYFNLAGAGSGDVLGHTLRLHAAGYLPVTAQAVPLGPVEPTAGTAFDFGRPRAIGERIGEPDRQLTDAGGYDHCWVLDAADPAGQPRPAARLSDPGSGRCLEVWTTEPGIQVYTGNALDGSLAGPAGRPYTRHGAVCLETQHYPDAPNRPGYPATVLRPGAFYRSRTEFRFPHLGAPSTAAAAADGSSAASRAGGPEAGPPDPSSPPEPRSLG</sequence>
<dbReference type="InterPro" id="IPR015443">
    <property type="entry name" value="Aldose_1-epimerase"/>
</dbReference>
<evidence type="ECO:0000256" key="10">
    <source>
        <dbReference type="PIRSR" id="PIRSR005096-2"/>
    </source>
</evidence>